<evidence type="ECO:0000313" key="1">
    <source>
        <dbReference type="EMBL" id="QSB39941.1"/>
    </source>
</evidence>
<reference evidence="1 2" key="1">
    <citation type="submission" date="2021-02" db="EMBL/GenBank/DDBJ databases">
        <title>Genomic and phenotypic characterization of Pseudomonas hygromyciniae, a novel bacterial species discovered from a commercially purchased antibiotic vial.</title>
        <authorList>
            <person name="Turner T.L."/>
            <person name="Mitra S.D."/>
            <person name="Kochan T.J."/>
            <person name="Pincus N.B."/>
            <person name="Lebrun-Corbin M."/>
            <person name="Cheung B."/>
            <person name="Gatesy S.W."/>
            <person name="Afzal T."/>
            <person name="Ozer E.A."/>
            <person name="Hauser A.R."/>
        </authorList>
    </citation>
    <scope>NUCLEOTIDE SEQUENCE [LARGE SCALE GENOMIC DNA]</scope>
    <source>
        <strain evidence="1 2">SDM007</strain>
    </source>
</reference>
<dbReference type="Gene3D" id="1.10.620.20">
    <property type="entry name" value="Ribonucleotide Reductase, subunit A"/>
    <property type="match status" value="1"/>
</dbReference>
<protein>
    <submittedName>
        <fullName evidence="1">Diiron oxygenase</fullName>
    </submittedName>
</protein>
<dbReference type="InterPro" id="IPR012348">
    <property type="entry name" value="RNR-like"/>
</dbReference>
<dbReference type="RefSeq" id="WP_205479267.1">
    <property type="nucleotide sequence ID" value="NZ_CP070506.1"/>
</dbReference>
<proteinExistence type="predicted"/>
<organism evidence="1 2">
    <name type="scientific">Pseudomonas hygromyciniae</name>
    <dbReference type="NCBI Taxonomy" id="2812000"/>
    <lineage>
        <taxon>Bacteria</taxon>
        <taxon>Pseudomonadati</taxon>
        <taxon>Pseudomonadota</taxon>
        <taxon>Gammaproteobacteria</taxon>
        <taxon>Pseudomonadales</taxon>
        <taxon>Pseudomonadaceae</taxon>
        <taxon>Pseudomonas</taxon>
    </lineage>
</organism>
<accession>A0ABX7JX45</accession>
<name>A0ABX7JX45_9PSED</name>
<dbReference type="EMBL" id="CP070506">
    <property type="protein sequence ID" value="QSB39941.1"/>
    <property type="molecule type" value="Genomic_DNA"/>
</dbReference>
<sequence length="314" mass="35360">MSAHYRSFASDWEYQATVRTRPRRLLEEDDKLIYPLCRQPLVLSAGFLEHCPQWRDFVLVQTFYKFINDVVIFETEIVDKTARNIAKDRFSIPFPATCRYDAMTVVVDEDYHALVALDFMQQTLEQTGIAPLKLPAAIELSRAIPAAQALAPTHLQDAVELICVAIAENTVTHDVAAFAKDDSVKQSVRGLMADHLADEGRHAIFWASLVRLYWQTASDEDRHCIAHVLPVFLQHYLTNDLQRGFNLLLIEHLDISAHAREVLQAEVSALAFPITRQHPLISNIMGLLRRSGLLQTPCVAQALSAYLPVSGSQS</sequence>
<keyword evidence="2" id="KW-1185">Reference proteome</keyword>
<gene>
    <name evidence="1" type="ORF">JTY93_00615</name>
</gene>
<dbReference type="Pfam" id="PF11583">
    <property type="entry name" value="AurF"/>
    <property type="match status" value="1"/>
</dbReference>
<dbReference type="InterPro" id="IPR025859">
    <property type="entry name" value="AurF/CmlI"/>
</dbReference>
<dbReference type="Proteomes" id="UP000663249">
    <property type="component" value="Chromosome"/>
</dbReference>
<evidence type="ECO:0000313" key="2">
    <source>
        <dbReference type="Proteomes" id="UP000663249"/>
    </source>
</evidence>